<name>U2F9H2_9BACT</name>
<protein>
    <submittedName>
        <fullName evidence="2">Uncharacterized protein</fullName>
    </submittedName>
</protein>
<organism evidence="2 3">
    <name type="scientific">Campylobacter concisus ATCC 51562</name>
    <dbReference type="NCBI Taxonomy" id="1242969"/>
    <lineage>
        <taxon>Bacteria</taxon>
        <taxon>Pseudomonadati</taxon>
        <taxon>Campylobacterota</taxon>
        <taxon>Epsilonproteobacteria</taxon>
        <taxon>Campylobacterales</taxon>
        <taxon>Campylobacteraceae</taxon>
        <taxon>Campylobacter</taxon>
    </lineage>
</organism>
<evidence type="ECO:0000313" key="3">
    <source>
        <dbReference type="Proteomes" id="UP000016627"/>
    </source>
</evidence>
<dbReference type="EMBL" id="ANNI01000001">
    <property type="protein sequence ID" value="ERJ26962.1"/>
    <property type="molecule type" value="Genomic_DNA"/>
</dbReference>
<sequence>MKINGYEIVINTLTDNITYEKAIDRMCHNMREPKQTKKIKYLRRDARANRYFVQNSHGVLIEKEPSRSMSHEDIENKIKEMLLQFKKDYESQTITDKNGKSRKRVWQKKMTPFTEILLTFGTQRPKEENEGLNEEETKFINGLNILAKAMDFINKYCKKYGVECVAATEHNDEKTKHWQIIFSNYDFTKHACIRRDRKNMAIYGRDMQDMSADAFSGIAVRGVVGSKAIHKTLKQMHKTELSYKSEQALKNDITLNFEECIDEAFDEKKSFTGKIRYEISKDGMEEFVKTISKDIYDLTKQNITIIKDTDLQNKIDELEKQLADKSEILARKNELESENELLHNEILELKELNKTFEDKDIVLTQKEEINVLKETLKQKDVSINNYKSQILNSKEIINQAKADKEELTRLKGVEAKKIEVEEENKELEKEVKTYKELVTKQQKEVEELGQAMEANEALKNENQSLADENKRLKDENTTLKVFKEKVVTFFKSVVNTIPNIRDFIDSYLPEIKNEIFGKKDSSLEM</sequence>
<dbReference type="PATRIC" id="fig|1242969.3.peg.73"/>
<dbReference type="Proteomes" id="UP000016627">
    <property type="component" value="Unassembled WGS sequence"/>
</dbReference>
<comment type="caution">
    <text evidence="2">The sequence shown here is derived from an EMBL/GenBank/DDBJ whole genome shotgun (WGS) entry which is preliminary data.</text>
</comment>
<accession>U2F9H2</accession>
<dbReference type="AlphaFoldDB" id="U2F9H2"/>
<reference evidence="2 3" key="1">
    <citation type="journal article" date="2013" name="BMC Genomics">
        <title>Comparative genomics of Campylobacter concisus isolates reveals genetic diversity and provides insights into disease association.</title>
        <authorList>
            <person name="Deshpande N.P."/>
            <person name="Kaakoush N.O."/>
            <person name="Wilkins M.R."/>
            <person name="Mitchell H.M."/>
        </authorList>
    </citation>
    <scope>NUCLEOTIDE SEQUENCE [LARGE SCALE GENOMIC DNA]</scope>
    <source>
        <strain evidence="2 3">ATCC 51562</strain>
    </source>
</reference>
<evidence type="ECO:0000256" key="1">
    <source>
        <dbReference type="SAM" id="Coils"/>
    </source>
</evidence>
<feature type="coiled-coil region" evidence="1">
    <location>
        <begin position="383"/>
        <end position="485"/>
    </location>
</feature>
<feature type="coiled-coil region" evidence="1">
    <location>
        <begin position="308"/>
        <end position="359"/>
    </location>
</feature>
<evidence type="ECO:0000313" key="2">
    <source>
        <dbReference type="EMBL" id="ERJ26962.1"/>
    </source>
</evidence>
<gene>
    <name evidence="2" type="ORF">ATCC51562_1120</name>
</gene>
<dbReference type="RefSeq" id="WP_021090309.1">
    <property type="nucleotide sequence ID" value="NZ_ANNI01000001.1"/>
</dbReference>
<proteinExistence type="predicted"/>
<keyword evidence="1" id="KW-0175">Coiled coil</keyword>